<protein>
    <submittedName>
        <fullName evidence="3">Pilus assembly protein</fullName>
    </submittedName>
</protein>
<dbReference type="AlphaFoldDB" id="A0A545TP89"/>
<gene>
    <name evidence="3" type="ORF">FKG95_15260</name>
</gene>
<dbReference type="RefSeq" id="WP_142897262.1">
    <property type="nucleotide sequence ID" value="NZ_ML660056.1"/>
</dbReference>
<feature type="transmembrane region" description="Helical" evidence="1">
    <location>
        <begin position="30"/>
        <end position="50"/>
    </location>
</feature>
<feature type="domain" description="TadE-like" evidence="2">
    <location>
        <begin position="29"/>
        <end position="67"/>
    </location>
</feature>
<keyword evidence="1" id="KW-0812">Transmembrane</keyword>
<name>A0A545TP89_9PROT</name>
<comment type="caution">
    <text evidence="3">The sequence shown here is derived from an EMBL/GenBank/DDBJ whole genome shotgun (WGS) entry which is preliminary data.</text>
</comment>
<reference evidence="3 4" key="1">
    <citation type="submission" date="2019-06" db="EMBL/GenBank/DDBJ databases">
        <title>Whole genome sequence for Rhodospirillaceae sp. R148.</title>
        <authorList>
            <person name="Wang G."/>
        </authorList>
    </citation>
    <scope>NUCLEOTIDE SEQUENCE [LARGE SCALE GENOMIC DNA]</scope>
    <source>
        <strain evidence="3 4">R148</strain>
    </source>
</reference>
<dbReference type="InterPro" id="IPR012495">
    <property type="entry name" value="TadE-like_dom"/>
</dbReference>
<evidence type="ECO:0000259" key="2">
    <source>
        <dbReference type="Pfam" id="PF07811"/>
    </source>
</evidence>
<dbReference type="Pfam" id="PF07811">
    <property type="entry name" value="TadE"/>
    <property type="match status" value="1"/>
</dbReference>
<sequence>MGVEMNAVLNSYRLKIARQYHSFVSDRSGVTIIEFAFIVPVILFMLLGMFDMGRYMLLNQKLDRAAATMSDLTSRPSSISAAEINQLMIAAIEVVQPFDLASKGGVIVSSVYKNPGDPAEITWQIQGAGPTLPPSLYGGVGDPANMPAGFVVRDNENVITAEVYFRFEPVFLDFLSSFFDSGGLLPEGVIVQTALRQPRLGDLSTLSVP</sequence>
<evidence type="ECO:0000256" key="1">
    <source>
        <dbReference type="SAM" id="Phobius"/>
    </source>
</evidence>
<keyword evidence="1" id="KW-1133">Transmembrane helix</keyword>
<dbReference type="Proteomes" id="UP000315252">
    <property type="component" value="Unassembled WGS sequence"/>
</dbReference>
<accession>A0A545TP89</accession>
<keyword evidence="4" id="KW-1185">Reference proteome</keyword>
<proteinExistence type="predicted"/>
<dbReference type="OrthoDB" id="7189296at2"/>
<organism evidence="3 4">
    <name type="scientific">Denitrobaculum tricleocarpae</name>
    <dbReference type="NCBI Taxonomy" id="2591009"/>
    <lineage>
        <taxon>Bacteria</taxon>
        <taxon>Pseudomonadati</taxon>
        <taxon>Pseudomonadota</taxon>
        <taxon>Alphaproteobacteria</taxon>
        <taxon>Rhodospirillales</taxon>
        <taxon>Rhodospirillaceae</taxon>
        <taxon>Denitrobaculum</taxon>
    </lineage>
</organism>
<evidence type="ECO:0000313" key="4">
    <source>
        <dbReference type="Proteomes" id="UP000315252"/>
    </source>
</evidence>
<dbReference type="EMBL" id="VHSH01000005">
    <property type="protein sequence ID" value="TQV79039.1"/>
    <property type="molecule type" value="Genomic_DNA"/>
</dbReference>
<keyword evidence="1" id="KW-0472">Membrane</keyword>
<evidence type="ECO:0000313" key="3">
    <source>
        <dbReference type="EMBL" id="TQV79039.1"/>
    </source>
</evidence>